<dbReference type="EMBL" id="QZEI01000004">
    <property type="protein sequence ID" value="RLV61339.1"/>
    <property type="molecule type" value="Genomic_DNA"/>
</dbReference>
<reference evidence="1 2" key="1">
    <citation type="submission" date="2018-09" db="EMBL/GenBank/DDBJ databases">
        <title>Phylogeny of the Shewanellaceae, and recommendation for two new genera, Pseudoshewanella and Parashewanella.</title>
        <authorList>
            <person name="Wang G."/>
        </authorList>
    </citation>
    <scope>NUCLEOTIDE SEQUENCE [LARGE SCALE GENOMIC DNA]</scope>
    <source>
        <strain evidence="1 2">C51</strain>
    </source>
</reference>
<dbReference type="AlphaFoldDB" id="A0A3L8Q2S6"/>
<proteinExistence type="predicted"/>
<evidence type="ECO:0000313" key="1">
    <source>
        <dbReference type="EMBL" id="RLV61339.1"/>
    </source>
</evidence>
<comment type="caution">
    <text evidence="1">The sequence shown here is derived from an EMBL/GenBank/DDBJ whole genome shotgun (WGS) entry which is preliminary data.</text>
</comment>
<sequence>MSFSISNLAGSFSDPYAPSPVDDSSSFMPEGFNAEAAEPVLAVDWLVAAANQSSSPSLIPFDTATTGVNHEGLHFDSKTRFRDLCHQLMNRDDISAQAYYLCTKDEFLKGFIRQSIRSSAMPKYGEFVCDRLSECFLNFIQRFEANSPLMFGTCLFLNKFIHEVGIKVAIANIQQLHSHKSALIASQLARLALPTNYYHEKKYVLLGYALPLTKCELSQLSKAVTAH</sequence>
<dbReference type="RefSeq" id="WP_121837376.1">
    <property type="nucleotide sequence ID" value="NZ_ML014755.1"/>
</dbReference>
<dbReference type="OrthoDB" id="9827499at2"/>
<evidence type="ECO:0000313" key="2">
    <source>
        <dbReference type="Proteomes" id="UP000281474"/>
    </source>
</evidence>
<protein>
    <submittedName>
        <fullName evidence="1">Uncharacterized protein</fullName>
    </submittedName>
</protein>
<gene>
    <name evidence="1" type="ORF">D5018_02350</name>
</gene>
<keyword evidence="2" id="KW-1185">Reference proteome</keyword>
<name>A0A3L8Q2S6_9GAMM</name>
<organism evidence="1 2">
    <name type="scientific">Parashewanella curva</name>
    <dbReference type="NCBI Taxonomy" id="2338552"/>
    <lineage>
        <taxon>Bacteria</taxon>
        <taxon>Pseudomonadati</taxon>
        <taxon>Pseudomonadota</taxon>
        <taxon>Gammaproteobacteria</taxon>
        <taxon>Alteromonadales</taxon>
        <taxon>Shewanellaceae</taxon>
        <taxon>Parashewanella</taxon>
    </lineage>
</organism>
<accession>A0A3L8Q2S6</accession>
<dbReference type="Proteomes" id="UP000281474">
    <property type="component" value="Unassembled WGS sequence"/>
</dbReference>